<proteinExistence type="predicted"/>
<dbReference type="RefSeq" id="WP_048569446.1">
    <property type="nucleotide sequence ID" value="NZ_LFVU01000003.1"/>
</dbReference>
<name>A0A0J8DAL3_CLOCY</name>
<organism evidence="1 2">
    <name type="scientific">Clostridium cylindrosporum DSM 605</name>
    <dbReference type="NCBI Taxonomy" id="1121307"/>
    <lineage>
        <taxon>Bacteria</taxon>
        <taxon>Bacillati</taxon>
        <taxon>Bacillota</taxon>
        <taxon>Clostridia</taxon>
        <taxon>Eubacteriales</taxon>
        <taxon>Clostridiaceae</taxon>
        <taxon>Clostridium</taxon>
    </lineage>
</organism>
<keyword evidence="2" id="KW-1185">Reference proteome</keyword>
<dbReference type="PATRIC" id="fig|1121307.3.peg.2400"/>
<reference evidence="1 2" key="1">
    <citation type="submission" date="2015-06" db="EMBL/GenBank/DDBJ databases">
        <title>Draft genome sequence of the purine-degrading Clostridium cylindrosporum HC-1 (DSM 605).</title>
        <authorList>
            <person name="Poehlein A."/>
            <person name="Schiel-Bengelsdorf B."/>
            <person name="Bengelsdorf F."/>
            <person name="Daniel R."/>
            <person name="Duerre P."/>
        </authorList>
    </citation>
    <scope>NUCLEOTIDE SEQUENCE [LARGE SCALE GENOMIC DNA]</scope>
    <source>
        <strain evidence="1 2">DSM 605</strain>
    </source>
</reference>
<comment type="caution">
    <text evidence="1">The sequence shown here is derived from an EMBL/GenBank/DDBJ whole genome shotgun (WGS) entry which is preliminary data.</text>
</comment>
<sequence>MTDIRNEAIDELITEAIEELKQFKSNLNTQRVLKEKYEVKYKLKDLYKDGVFESEYENLKEGINKNIDSLHNDIARVEAIVDELNSIKRCN</sequence>
<dbReference type="AlphaFoldDB" id="A0A0J8DAL3"/>
<gene>
    <name evidence="1" type="ORF">CLCY_7c01170</name>
</gene>
<dbReference type="EMBL" id="LFVU01000003">
    <property type="protein sequence ID" value="KMT23070.1"/>
    <property type="molecule type" value="Genomic_DNA"/>
</dbReference>
<protein>
    <submittedName>
        <fullName evidence="1">Uncharacterized protein</fullName>
    </submittedName>
</protein>
<evidence type="ECO:0000313" key="2">
    <source>
        <dbReference type="Proteomes" id="UP000036756"/>
    </source>
</evidence>
<dbReference type="Proteomes" id="UP000036756">
    <property type="component" value="Unassembled WGS sequence"/>
</dbReference>
<accession>A0A0J8DAL3</accession>
<evidence type="ECO:0000313" key="1">
    <source>
        <dbReference type="EMBL" id="KMT23070.1"/>
    </source>
</evidence>